<organism evidence="5 6">
    <name type="scientific">Aplosporella prunicola CBS 121167</name>
    <dbReference type="NCBI Taxonomy" id="1176127"/>
    <lineage>
        <taxon>Eukaryota</taxon>
        <taxon>Fungi</taxon>
        <taxon>Dikarya</taxon>
        <taxon>Ascomycota</taxon>
        <taxon>Pezizomycotina</taxon>
        <taxon>Dothideomycetes</taxon>
        <taxon>Dothideomycetes incertae sedis</taxon>
        <taxon>Botryosphaeriales</taxon>
        <taxon>Aplosporellaceae</taxon>
        <taxon>Aplosporella</taxon>
    </lineage>
</organism>
<keyword evidence="6" id="KW-1185">Reference proteome</keyword>
<evidence type="ECO:0000259" key="4">
    <source>
        <dbReference type="Pfam" id="PF08659"/>
    </source>
</evidence>
<evidence type="ECO:0000313" key="6">
    <source>
        <dbReference type="Proteomes" id="UP000799438"/>
    </source>
</evidence>
<dbReference type="OrthoDB" id="5336600at2759"/>
<dbReference type="Pfam" id="PF08659">
    <property type="entry name" value="KR"/>
    <property type="match status" value="1"/>
</dbReference>
<dbReference type="AlphaFoldDB" id="A0A6A6AWW2"/>
<dbReference type="RefSeq" id="XP_033391476.1">
    <property type="nucleotide sequence ID" value="XM_033535706.1"/>
</dbReference>
<gene>
    <name evidence="5" type="ORF">K452DRAFT_164611</name>
</gene>
<evidence type="ECO:0000313" key="5">
    <source>
        <dbReference type="EMBL" id="KAF2135758.1"/>
    </source>
</evidence>
<dbReference type="EMBL" id="ML995553">
    <property type="protein sequence ID" value="KAF2135758.1"/>
    <property type="molecule type" value="Genomic_DNA"/>
</dbReference>
<comment type="similarity">
    <text evidence="1">Belongs to the short-chain dehydrogenases/reductases (SDR) family.</text>
</comment>
<feature type="domain" description="Ketoreductase (KR)" evidence="4">
    <location>
        <begin position="6"/>
        <end position="111"/>
    </location>
</feature>
<dbReference type="Gene3D" id="3.40.50.720">
    <property type="entry name" value="NAD(P)-binding Rossmann-like Domain"/>
    <property type="match status" value="1"/>
</dbReference>
<accession>A0A6A6AWW2</accession>
<dbReference type="Proteomes" id="UP000799438">
    <property type="component" value="Unassembled WGS sequence"/>
</dbReference>
<keyword evidence="2" id="KW-0560">Oxidoreductase</keyword>
<evidence type="ECO:0000256" key="3">
    <source>
        <dbReference type="SAM" id="MobiDB-lite"/>
    </source>
</evidence>
<name>A0A6A6AWW2_9PEZI</name>
<dbReference type="GeneID" id="54293202"/>
<evidence type="ECO:0000256" key="2">
    <source>
        <dbReference type="ARBA" id="ARBA00023002"/>
    </source>
</evidence>
<dbReference type="PANTHER" id="PTHR43669:SF3">
    <property type="entry name" value="ALCOHOL DEHYDROGENASE, PUTATIVE (AFU_ORTHOLOGUE AFUA_3G03445)-RELATED"/>
    <property type="match status" value="1"/>
</dbReference>
<dbReference type="InterPro" id="IPR036291">
    <property type="entry name" value="NAD(P)-bd_dom_sf"/>
</dbReference>
<feature type="compositionally biased region" description="Low complexity" evidence="3">
    <location>
        <begin position="221"/>
        <end position="235"/>
    </location>
</feature>
<reference evidence="5" key="1">
    <citation type="journal article" date="2020" name="Stud. Mycol.">
        <title>101 Dothideomycetes genomes: a test case for predicting lifestyles and emergence of pathogens.</title>
        <authorList>
            <person name="Haridas S."/>
            <person name="Albert R."/>
            <person name="Binder M."/>
            <person name="Bloem J."/>
            <person name="Labutti K."/>
            <person name="Salamov A."/>
            <person name="Andreopoulos B."/>
            <person name="Baker S."/>
            <person name="Barry K."/>
            <person name="Bills G."/>
            <person name="Bluhm B."/>
            <person name="Cannon C."/>
            <person name="Castanera R."/>
            <person name="Culley D."/>
            <person name="Daum C."/>
            <person name="Ezra D."/>
            <person name="Gonzalez J."/>
            <person name="Henrissat B."/>
            <person name="Kuo A."/>
            <person name="Liang C."/>
            <person name="Lipzen A."/>
            <person name="Lutzoni F."/>
            <person name="Magnuson J."/>
            <person name="Mondo S."/>
            <person name="Nolan M."/>
            <person name="Ohm R."/>
            <person name="Pangilinan J."/>
            <person name="Park H.-J."/>
            <person name="Ramirez L."/>
            <person name="Alfaro M."/>
            <person name="Sun H."/>
            <person name="Tritt A."/>
            <person name="Yoshinaga Y."/>
            <person name="Zwiers L.-H."/>
            <person name="Turgeon B."/>
            <person name="Goodwin S."/>
            <person name="Spatafora J."/>
            <person name="Crous P."/>
            <person name="Grigoriev I."/>
        </authorList>
    </citation>
    <scope>NUCLEOTIDE SEQUENCE</scope>
    <source>
        <strain evidence="5">CBS 121167</strain>
    </source>
</reference>
<dbReference type="PANTHER" id="PTHR43669">
    <property type="entry name" value="5-KETO-D-GLUCONATE 5-REDUCTASE"/>
    <property type="match status" value="1"/>
</dbReference>
<sequence length="241" mass="25827">MTTTHGALLVIGSGPGIGIHTASLFAARGFSHILLVSRSASRLQTDAEAVRAAAPNAIIDTIAADVSSASSLNAALAEAESKLAQSRIPLETVFFNAARVGESKVLEFPVETLEEDFRVRNQCHRPAIPLSSTHLLTHALLDRRLSALHHRAVGIAAPPRLPQLPSPSARIPAPLFPRHRRVPAPRPVPAALLAVGRQGRAAQPRRHAVQDARARRRALRHAAGGRLRGPGCPRLQSRQYC</sequence>
<feature type="region of interest" description="Disordered" evidence="3">
    <location>
        <begin position="197"/>
        <end position="241"/>
    </location>
</feature>
<protein>
    <recommendedName>
        <fullName evidence="4">Ketoreductase (KR) domain-containing protein</fullName>
    </recommendedName>
</protein>
<dbReference type="GO" id="GO:0016491">
    <property type="term" value="F:oxidoreductase activity"/>
    <property type="evidence" value="ECO:0007669"/>
    <property type="project" value="UniProtKB-KW"/>
</dbReference>
<dbReference type="SUPFAM" id="SSF51735">
    <property type="entry name" value="NAD(P)-binding Rossmann-fold domains"/>
    <property type="match status" value="1"/>
</dbReference>
<evidence type="ECO:0000256" key="1">
    <source>
        <dbReference type="ARBA" id="ARBA00006484"/>
    </source>
</evidence>
<proteinExistence type="inferred from homology"/>
<dbReference type="InterPro" id="IPR013968">
    <property type="entry name" value="PKS_KR"/>
</dbReference>